<evidence type="ECO:0008006" key="3">
    <source>
        <dbReference type="Google" id="ProtNLM"/>
    </source>
</evidence>
<name>A0AAP6Y3K5_9GAMM</name>
<reference evidence="1 2" key="1">
    <citation type="submission" date="2020-04" db="EMBL/GenBank/DDBJ databases">
        <title>Genome sequencing and assembly of Pseudoalteromonas arctica.</title>
        <authorList>
            <person name="Cook G.M."/>
        </authorList>
    </citation>
    <scope>NUCLEOTIDE SEQUENCE [LARGE SCALE GENOMIC DNA]</scope>
    <source>
        <strain evidence="1 2">NEC-BIFX-2020_001</strain>
    </source>
</reference>
<comment type="caution">
    <text evidence="1">The sequence shown here is derived from an EMBL/GenBank/DDBJ whole genome shotgun (WGS) entry which is preliminary data.</text>
</comment>
<accession>A0AAP6Y3K5</accession>
<evidence type="ECO:0000313" key="1">
    <source>
        <dbReference type="EMBL" id="NMP03225.1"/>
    </source>
</evidence>
<dbReference type="AlphaFoldDB" id="A0AAP6Y3K5"/>
<dbReference type="EMBL" id="JABBYB010000006">
    <property type="protein sequence ID" value="NMP03225.1"/>
    <property type="molecule type" value="Genomic_DNA"/>
</dbReference>
<protein>
    <recommendedName>
        <fullName evidence="3">Lipoprotein</fullName>
    </recommendedName>
</protein>
<organism evidence="1 2">
    <name type="scientific">Pseudoalteromonas arctica</name>
    <dbReference type="NCBI Taxonomy" id="394751"/>
    <lineage>
        <taxon>Bacteria</taxon>
        <taxon>Pseudomonadati</taxon>
        <taxon>Pseudomonadota</taxon>
        <taxon>Gammaproteobacteria</taxon>
        <taxon>Alteromonadales</taxon>
        <taxon>Pseudoalteromonadaceae</taxon>
        <taxon>Pseudoalteromonas</taxon>
    </lineage>
</organism>
<proteinExistence type="predicted"/>
<dbReference type="Proteomes" id="UP000549590">
    <property type="component" value="Unassembled WGS sequence"/>
</dbReference>
<gene>
    <name evidence="1" type="ORF">HHE94_10970</name>
</gene>
<dbReference type="PROSITE" id="PS51257">
    <property type="entry name" value="PROKAR_LIPOPROTEIN"/>
    <property type="match status" value="1"/>
</dbReference>
<evidence type="ECO:0000313" key="2">
    <source>
        <dbReference type="Proteomes" id="UP000549590"/>
    </source>
</evidence>
<sequence length="132" mass="14601">MESILRLFCLILIMFVSGCASIYGITGADEGKRVGNSFKYNIIHPGLGVTIIEPYSEKLIPIETIGKSSPSPLNHTIKFGTSENMHTLKIVGKYEKDLYLDDAYYGSIWNGDVLVKNGVLFINGKIAEKIEN</sequence>